<sequence length="423" mass="46772">MPAHSVLPTNPHAAFLARQPILNAREQVVAYELLYRNGPRNHAPDALAREATASVMLHALGIIGLSTLAAGRPVYINFDDANLFEDTPELLTPEQVVLEILETATPNANLLARCREWKALGYRLALDDFVYQPAWDPFLDIVDIVKLDVRALNEAALKAHVHQAKARGLWIIAEKVENRAEFEYCRGLGCDAFQGYFFARPEIFTETKLPAAAATLLDALRRVREDADTQELERVLSRDTALLYRLLRYAGSVTFGATTTPQNLSAAITRLGRRNLQRWLTLELYASARDTHAAAESLLELANHRAELMGVLAESRHYSREHVDEASAVGCLSLLDTLLHHSMAQLVESLTLPDEMSGALLAQEGTLGQMLALTQALEQADHPAVAEFSLQLGLHPSDLPKLQAKALRNQIQMAEDLSRVASQ</sequence>
<dbReference type="AlphaFoldDB" id="A0A1D8IL38"/>
<name>A0A1D8IL38_9GAMM</name>
<keyword evidence="4" id="KW-1185">Reference proteome</keyword>
<dbReference type="InterPro" id="IPR035919">
    <property type="entry name" value="EAL_sf"/>
</dbReference>
<dbReference type="KEGG" id="aprs:BI364_03425"/>
<dbReference type="Pfam" id="PF08668">
    <property type="entry name" value="HDOD"/>
    <property type="match status" value="1"/>
</dbReference>
<organism evidence="3 4">
    <name type="scientific">Acidihalobacter yilgarnensis</name>
    <dbReference type="NCBI Taxonomy" id="2819280"/>
    <lineage>
        <taxon>Bacteria</taxon>
        <taxon>Pseudomonadati</taxon>
        <taxon>Pseudomonadota</taxon>
        <taxon>Gammaproteobacteria</taxon>
        <taxon>Chromatiales</taxon>
        <taxon>Ectothiorhodospiraceae</taxon>
        <taxon>Acidihalobacter</taxon>
    </lineage>
</organism>
<dbReference type="Gene3D" id="3.20.20.450">
    <property type="entry name" value="EAL domain"/>
    <property type="match status" value="1"/>
</dbReference>
<proteinExistence type="predicted"/>
<protein>
    <recommendedName>
        <fullName evidence="5">EAL domain-containing protein</fullName>
    </recommendedName>
</protein>
<reference evidence="4" key="1">
    <citation type="submission" date="2016-09" db="EMBL/GenBank/DDBJ databases">
        <title>Acidihalobacter prosperus F5.</title>
        <authorList>
            <person name="Khaleque H.N."/>
            <person name="Ramsay J.P."/>
            <person name="Kaksonen A.H."/>
            <person name="Boxall N.J."/>
            <person name="Watkin E.L.J."/>
        </authorList>
    </citation>
    <scope>NUCLEOTIDE SEQUENCE [LARGE SCALE GENOMIC DNA]</scope>
    <source>
        <strain evidence="4">F5</strain>
    </source>
</reference>
<dbReference type="Gene3D" id="1.10.3210.10">
    <property type="entry name" value="Hypothetical protein af1432"/>
    <property type="match status" value="1"/>
</dbReference>
<dbReference type="InterPro" id="IPR014408">
    <property type="entry name" value="dGMP_Pdiesterase_EAL/HD-GYP"/>
</dbReference>
<dbReference type="PROSITE" id="PS51833">
    <property type="entry name" value="HDOD"/>
    <property type="match status" value="1"/>
</dbReference>
<dbReference type="PANTHER" id="PTHR33525:SF4">
    <property type="entry name" value="CYCLIC DI-GMP PHOSPHODIESTERASE CDGJ"/>
    <property type="match status" value="1"/>
</dbReference>
<dbReference type="PROSITE" id="PS50883">
    <property type="entry name" value="EAL"/>
    <property type="match status" value="1"/>
</dbReference>
<dbReference type="InterPro" id="IPR013976">
    <property type="entry name" value="HDOD"/>
</dbReference>
<feature type="domain" description="HDOD" evidence="2">
    <location>
        <begin position="209"/>
        <end position="398"/>
    </location>
</feature>
<dbReference type="InterPro" id="IPR001633">
    <property type="entry name" value="EAL_dom"/>
</dbReference>
<dbReference type="InterPro" id="IPR052340">
    <property type="entry name" value="RNase_Y/CdgJ"/>
</dbReference>
<dbReference type="Pfam" id="PF00563">
    <property type="entry name" value="EAL"/>
    <property type="match status" value="1"/>
</dbReference>
<dbReference type="PIRSF" id="PIRSF003180">
    <property type="entry name" value="DiGMPpdiest_YuxH"/>
    <property type="match status" value="1"/>
</dbReference>
<feature type="domain" description="EAL" evidence="1">
    <location>
        <begin position="1"/>
        <end position="215"/>
    </location>
</feature>
<evidence type="ECO:0008006" key="5">
    <source>
        <dbReference type="Google" id="ProtNLM"/>
    </source>
</evidence>
<dbReference type="Proteomes" id="UP000095401">
    <property type="component" value="Chromosome"/>
</dbReference>
<dbReference type="SMART" id="SM00052">
    <property type="entry name" value="EAL"/>
    <property type="match status" value="1"/>
</dbReference>
<dbReference type="SUPFAM" id="SSF141868">
    <property type="entry name" value="EAL domain-like"/>
    <property type="match status" value="1"/>
</dbReference>
<accession>A0A1D8IL38</accession>
<dbReference type="CDD" id="cd01948">
    <property type="entry name" value="EAL"/>
    <property type="match status" value="1"/>
</dbReference>
<evidence type="ECO:0000259" key="1">
    <source>
        <dbReference type="PROSITE" id="PS50883"/>
    </source>
</evidence>
<evidence type="ECO:0000313" key="4">
    <source>
        <dbReference type="Proteomes" id="UP000095401"/>
    </source>
</evidence>
<dbReference type="SUPFAM" id="SSF109604">
    <property type="entry name" value="HD-domain/PDEase-like"/>
    <property type="match status" value="1"/>
</dbReference>
<gene>
    <name evidence="3" type="ORF">BI364_03425</name>
</gene>
<dbReference type="RefSeq" id="WP_070077565.1">
    <property type="nucleotide sequence ID" value="NZ_CP017415.1"/>
</dbReference>
<evidence type="ECO:0000313" key="3">
    <source>
        <dbReference type="EMBL" id="AOU97177.1"/>
    </source>
</evidence>
<evidence type="ECO:0000259" key="2">
    <source>
        <dbReference type="PROSITE" id="PS51833"/>
    </source>
</evidence>
<dbReference type="EMBL" id="CP017415">
    <property type="protein sequence ID" value="AOU97177.1"/>
    <property type="molecule type" value="Genomic_DNA"/>
</dbReference>
<dbReference type="PANTHER" id="PTHR33525">
    <property type="match status" value="1"/>
</dbReference>